<feature type="region of interest" description="Disordered" evidence="1">
    <location>
        <begin position="1"/>
        <end position="57"/>
    </location>
</feature>
<feature type="compositionally biased region" description="Gly residues" evidence="1">
    <location>
        <begin position="38"/>
        <end position="57"/>
    </location>
</feature>
<evidence type="ECO:0000313" key="3">
    <source>
        <dbReference type="Proteomes" id="UP000075901"/>
    </source>
</evidence>
<dbReference type="VEuPathDB" id="VectorBase:AMAM012270"/>
<dbReference type="Proteomes" id="UP000075901">
    <property type="component" value="Unassembled WGS sequence"/>
</dbReference>
<dbReference type="EnsemblMetazoa" id="AMAM012270-RA">
    <property type="protein sequence ID" value="AMAM012270-PA"/>
    <property type="gene ID" value="AMAM012270"/>
</dbReference>
<accession>A0A182SS29</accession>
<proteinExistence type="predicted"/>
<feature type="region of interest" description="Disordered" evidence="1">
    <location>
        <begin position="119"/>
        <end position="151"/>
    </location>
</feature>
<reference evidence="2" key="2">
    <citation type="submission" date="2020-05" db="UniProtKB">
        <authorList>
            <consortium name="EnsemblMetazoa"/>
        </authorList>
    </citation>
    <scope>IDENTIFICATION</scope>
    <source>
        <strain evidence="2">maculatus3</strain>
    </source>
</reference>
<name>A0A182SS29_9DIPT</name>
<evidence type="ECO:0000256" key="1">
    <source>
        <dbReference type="SAM" id="MobiDB-lite"/>
    </source>
</evidence>
<feature type="region of interest" description="Disordered" evidence="1">
    <location>
        <begin position="203"/>
        <end position="224"/>
    </location>
</feature>
<protein>
    <submittedName>
        <fullName evidence="2">Uncharacterized protein</fullName>
    </submittedName>
</protein>
<keyword evidence="3" id="KW-1185">Reference proteome</keyword>
<feature type="region of interest" description="Disordered" evidence="1">
    <location>
        <begin position="84"/>
        <end position="104"/>
    </location>
</feature>
<organism evidence="2 3">
    <name type="scientific">Anopheles maculatus</name>
    <dbReference type="NCBI Taxonomy" id="74869"/>
    <lineage>
        <taxon>Eukaryota</taxon>
        <taxon>Metazoa</taxon>
        <taxon>Ecdysozoa</taxon>
        <taxon>Arthropoda</taxon>
        <taxon>Hexapoda</taxon>
        <taxon>Insecta</taxon>
        <taxon>Pterygota</taxon>
        <taxon>Neoptera</taxon>
        <taxon>Endopterygota</taxon>
        <taxon>Diptera</taxon>
        <taxon>Nematocera</taxon>
        <taxon>Culicoidea</taxon>
        <taxon>Culicidae</taxon>
        <taxon>Anophelinae</taxon>
        <taxon>Anopheles</taxon>
        <taxon>Anopheles maculatus group</taxon>
    </lineage>
</organism>
<reference evidence="3" key="1">
    <citation type="submission" date="2013-09" db="EMBL/GenBank/DDBJ databases">
        <title>The Genome Sequence of Anopheles maculatus species B.</title>
        <authorList>
            <consortium name="The Broad Institute Genomics Platform"/>
            <person name="Neafsey D.E."/>
            <person name="Besansky N."/>
            <person name="Howell P."/>
            <person name="Walton C."/>
            <person name="Young S.K."/>
            <person name="Zeng Q."/>
            <person name="Gargeya S."/>
            <person name="Fitzgerald M."/>
            <person name="Haas B."/>
            <person name="Abouelleil A."/>
            <person name="Allen A.W."/>
            <person name="Alvarado L."/>
            <person name="Arachchi H.M."/>
            <person name="Berlin A.M."/>
            <person name="Chapman S.B."/>
            <person name="Gainer-Dewar J."/>
            <person name="Goldberg J."/>
            <person name="Griggs A."/>
            <person name="Gujja S."/>
            <person name="Hansen M."/>
            <person name="Howarth C."/>
            <person name="Imamovic A."/>
            <person name="Ireland A."/>
            <person name="Larimer J."/>
            <person name="McCowan C."/>
            <person name="Murphy C."/>
            <person name="Pearson M."/>
            <person name="Poon T.W."/>
            <person name="Priest M."/>
            <person name="Roberts A."/>
            <person name="Saif S."/>
            <person name="Shea T."/>
            <person name="Sisk P."/>
            <person name="Sykes S."/>
            <person name="Wortman J."/>
            <person name="Nusbaum C."/>
            <person name="Birren B."/>
        </authorList>
    </citation>
    <scope>NUCLEOTIDE SEQUENCE [LARGE SCALE GENOMIC DNA]</scope>
    <source>
        <strain evidence="3">maculatus3</strain>
    </source>
</reference>
<sequence>MGGGIKKSNTCNSSSDFKENSSKLQNMRKNSAPERGASGAGGNGGANGGSGGGNGGGTSYFTKLSFGSTKTAKEKKLLGSPGLHRAIFGKNHHNHGSGDGQPAVIDHEVFSPISFPKVQAPPPMDSGTSNSTPMPIGTGPAQSNSGSSSPSTTVLMPNFGSNLVAVARNSPDYPNMEYPPVFEPETYSLSDPNASLTLLKRRQNHTHHHHQHHHHPHHHHHHQK</sequence>
<evidence type="ECO:0000313" key="2">
    <source>
        <dbReference type="EnsemblMetazoa" id="AMAM012270-PA"/>
    </source>
</evidence>
<dbReference type="AlphaFoldDB" id="A0A182SS29"/>